<evidence type="ECO:0000256" key="6">
    <source>
        <dbReference type="SAM" id="Phobius"/>
    </source>
</evidence>
<feature type="transmembrane region" description="Helical" evidence="6">
    <location>
        <begin position="242"/>
        <end position="267"/>
    </location>
</feature>
<reference evidence="8" key="1">
    <citation type="submission" date="2016-10" db="EMBL/GenBank/DDBJ databases">
        <title>Sequence of Gallionella enrichment culture.</title>
        <authorList>
            <person name="Poehlein A."/>
            <person name="Muehling M."/>
            <person name="Daniel R."/>
        </authorList>
    </citation>
    <scope>NUCLEOTIDE SEQUENCE</scope>
</reference>
<evidence type="ECO:0000256" key="5">
    <source>
        <dbReference type="ARBA" id="ARBA00023136"/>
    </source>
</evidence>
<gene>
    <name evidence="8" type="ORF">GALL_402460</name>
</gene>
<evidence type="ECO:0000256" key="4">
    <source>
        <dbReference type="ARBA" id="ARBA00022989"/>
    </source>
</evidence>
<dbReference type="PANTHER" id="PTHR35007">
    <property type="entry name" value="INTEGRAL MEMBRANE PROTEIN-RELATED"/>
    <property type="match status" value="1"/>
</dbReference>
<dbReference type="PANTHER" id="PTHR35007:SF2">
    <property type="entry name" value="PILUS ASSEMBLE PROTEIN"/>
    <property type="match status" value="1"/>
</dbReference>
<name>A0A1J5Q408_9ZZZZ</name>
<evidence type="ECO:0000256" key="3">
    <source>
        <dbReference type="ARBA" id="ARBA00022692"/>
    </source>
</evidence>
<comment type="caution">
    <text evidence="8">The sequence shown here is derived from an EMBL/GenBank/DDBJ whole genome shotgun (WGS) entry which is preliminary data.</text>
</comment>
<dbReference type="GO" id="GO:0005886">
    <property type="term" value="C:plasma membrane"/>
    <property type="evidence" value="ECO:0007669"/>
    <property type="project" value="UniProtKB-SubCell"/>
</dbReference>
<keyword evidence="3 6" id="KW-0812">Transmembrane</keyword>
<feature type="transmembrane region" description="Helical" evidence="6">
    <location>
        <begin position="215"/>
        <end position="236"/>
    </location>
</feature>
<evidence type="ECO:0000256" key="1">
    <source>
        <dbReference type="ARBA" id="ARBA00004651"/>
    </source>
</evidence>
<proteinExistence type="predicted"/>
<feature type="domain" description="Type II secretion system protein GspF" evidence="7">
    <location>
        <begin position="109"/>
        <end position="234"/>
    </location>
</feature>
<dbReference type="Pfam" id="PF00482">
    <property type="entry name" value="T2SSF"/>
    <property type="match status" value="1"/>
</dbReference>
<dbReference type="EMBL" id="MLJW01001480">
    <property type="protein sequence ID" value="OIQ78056.1"/>
    <property type="molecule type" value="Genomic_DNA"/>
</dbReference>
<comment type="subcellular location">
    <subcellularLocation>
        <location evidence="1">Cell membrane</location>
        <topology evidence="1">Multi-pass membrane protein</topology>
    </subcellularLocation>
</comment>
<dbReference type="InterPro" id="IPR018076">
    <property type="entry name" value="T2SS_GspF_dom"/>
</dbReference>
<evidence type="ECO:0000313" key="8">
    <source>
        <dbReference type="EMBL" id="OIQ78056.1"/>
    </source>
</evidence>
<organism evidence="8">
    <name type="scientific">mine drainage metagenome</name>
    <dbReference type="NCBI Taxonomy" id="410659"/>
    <lineage>
        <taxon>unclassified sequences</taxon>
        <taxon>metagenomes</taxon>
        <taxon>ecological metagenomes</taxon>
    </lineage>
</organism>
<keyword evidence="2" id="KW-1003">Cell membrane</keyword>
<dbReference type="AlphaFoldDB" id="A0A1J5Q408"/>
<accession>A0A1J5Q408</accession>
<keyword evidence="5 6" id="KW-0472">Membrane</keyword>
<protein>
    <submittedName>
        <fullName evidence="8">Bacterial type II secretion system protein F domain protein</fullName>
    </submittedName>
</protein>
<keyword evidence="4 6" id="KW-1133">Transmembrane helix</keyword>
<evidence type="ECO:0000259" key="7">
    <source>
        <dbReference type="Pfam" id="PF00482"/>
    </source>
</evidence>
<feature type="transmembrane region" description="Helical" evidence="6">
    <location>
        <begin position="71"/>
        <end position="89"/>
    </location>
</feature>
<feature type="transmembrane region" description="Helical" evidence="6">
    <location>
        <begin position="6"/>
        <end position="27"/>
    </location>
</feature>
<evidence type="ECO:0000256" key="2">
    <source>
        <dbReference type="ARBA" id="ARBA00022475"/>
    </source>
</evidence>
<feature type="transmembrane region" description="Helical" evidence="6">
    <location>
        <begin position="48"/>
        <end position="65"/>
    </location>
</feature>
<sequence length="278" mass="29942">MTRYLAPIPLLIISLALLVGVSITMLFDRTANQRATRDASRQYGVQRSKQALGAAVLFGTGLFLGQVLFGSLIIAAPFAALLAATPSLINGAKRQRTSNAITQAWPDAIDHLSSAIRAGLNLGDSLAAIGLRGPAPLRPFFIALGNDLAAGTPIETALARFRVECRDPIADQLVETVLIAHEVGGSEIGRLLRTFSQFLRIELQTRDEIRVRQGWVINGARIAVAAPWILLALLSLRRESVLAYQTTGGIFVIVIGALLSVVAYLWMRRLARLGIAQS</sequence>